<proteinExistence type="predicted"/>
<organism evidence="2 3">
    <name type="scientific">Clostridium cibarium</name>
    <dbReference type="NCBI Taxonomy" id="2762247"/>
    <lineage>
        <taxon>Bacteria</taxon>
        <taxon>Bacillati</taxon>
        <taxon>Bacillota</taxon>
        <taxon>Clostridia</taxon>
        <taxon>Eubacteriales</taxon>
        <taxon>Clostridiaceae</taxon>
        <taxon>Clostridium</taxon>
    </lineage>
</organism>
<dbReference type="CDD" id="cd11297">
    <property type="entry name" value="PIN_LabA-like_N_1"/>
    <property type="match status" value="1"/>
</dbReference>
<dbReference type="Gene3D" id="3.40.50.1010">
    <property type="entry name" value="5'-nuclease"/>
    <property type="match status" value="1"/>
</dbReference>
<feature type="domain" description="HTH OST-type" evidence="1">
    <location>
        <begin position="259"/>
        <end position="335"/>
    </location>
</feature>
<keyword evidence="3" id="KW-1185">Reference proteome</keyword>
<dbReference type="Pfam" id="PF01936">
    <property type="entry name" value="NYN"/>
    <property type="match status" value="1"/>
</dbReference>
<sequence>MEEKRFAVLIDADNVSSKYIKNILDEISNYGIATYKRIYGDWTSKNAAGWKEVLLENSISPIQQYSYTTGKNATDSAMIIDAMDILYSNSVEGFCIVSSDSDFTKLAVRLRESGMIVIGMGEEKTPKPFSVACNIFKYLDILSEVEEQDTIENSAVKSKEDKEKDENNKLEIKAKEAKTMTDIKIIEESIIKIITENGNELKGMDMGELGSRLVKRYPDFDVRNYGYSKLSKFITSFNSLDLETELNNLTVRVKTNDVNLKTIENTVIKIIKENGEKGINMGELNQKLVENYPNFNVRNYGYSKFSKLINELNEVTIKSKGRNGCAKTVTLLKNVLKK</sequence>
<evidence type="ECO:0000259" key="1">
    <source>
        <dbReference type="PROSITE" id="PS51644"/>
    </source>
</evidence>
<dbReference type="PANTHER" id="PTHR35811">
    <property type="entry name" value="SLR1870 PROTEIN"/>
    <property type="match status" value="1"/>
</dbReference>
<dbReference type="Gene3D" id="3.30.420.610">
    <property type="entry name" value="LOTUS domain-like"/>
    <property type="match status" value="2"/>
</dbReference>
<evidence type="ECO:0000313" key="3">
    <source>
        <dbReference type="Proteomes" id="UP000627781"/>
    </source>
</evidence>
<dbReference type="PROSITE" id="PS51644">
    <property type="entry name" value="HTH_OST"/>
    <property type="match status" value="2"/>
</dbReference>
<dbReference type="EMBL" id="JACSRA010000016">
    <property type="protein sequence ID" value="MBD7911909.1"/>
    <property type="molecule type" value="Genomic_DNA"/>
</dbReference>
<comment type="caution">
    <text evidence="2">The sequence shown here is derived from an EMBL/GenBank/DDBJ whole genome shotgun (WGS) entry which is preliminary data.</text>
</comment>
<dbReference type="Pfam" id="PF12872">
    <property type="entry name" value="OST-HTH"/>
    <property type="match status" value="2"/>
</dbReference>
<accession>A0ABR8PUR9</accession>
<feature type="domain" description="HTH OST-type" evidence="1">
    <location>
        <begin position="182"/>
        <end position="257"/>
    </location>
</feature>
<dbReference type="InterPro" id="IPR041966">
    <property type="entry name" value="LOTUS-like"/>
</dbReference>
<dbReference type="InterPro" id="IPR021139">
    <property type="entry name" value="NYN"/>
</dbReference>
<name>A0ABR8PUR9_9CLOT</name>
<dbReference type="Proteomes" id="UP000627781">
    <property type="component" value="Unassembled WGS sequence"/>
</dbReference>
<dbReference type="PANTHER" id="PTHR35811:SF1">
    <property type="entry name" value="HTH OST-TYPE DOMAIN-CONTAINING PROTEIN"/>
    <property type="match status" value="1"/>
</dbReference>
<dbReference type="InterPro" id="IPR025605">
    <property type="entry name" value="OST-HTH/LOTUS_dom"/>
</dbReference>
<reference evidence="2 3" key="1">
    <citation type="submission" date="2020-08" db="EMBL/GenBank/DDBJ databases">
        <title>A Genomic Blueprint of the Chicken Gut Microbiome.</title>
        <authorList>
            <person name="Gilroy R."/>
            <person name="Ravi A."/>
            <person name="Getino M."/>
            <person name="Pursley I."/>
            <person name="Horton D.L."/>
            <person name="Alikhan N.-F."/>
            <person name="Baker D."/>
            <person name="Gharbi K."/>
            <person name="Hall N."/>
            <person name="Watson M."/>
            <person name="Adriaenssens E.M."/>
            <person name="Foster-Nyarko E."/>
            <person name="Jarju S."/>
            <person name="Secka A."/>
            <person name="Antonio M."/>
            <person name="Oren A."/>
            <person name="Chaudhuri R."/>
            <person name="La Ragione R.M."/>
            <person name="Hildebrand F."/>
            <person name="Pallen M.J."/>
        </authorList>
    </citation>
    <scope>NUCLEOTIDE SEQUENCE [LARGE SCALE GENOMIC DNA]</scope>
    <source>
        <strain evidence="2 3">Sa3CVN1</strain>
    </source>
</reference>
<gene>
    <name evidence="2" type="ORF">H9661_11110</name>
</gene>
<dbReference type="RefSeq" id="WP_143317690.1">
    <property type="nucleotide sequence ID" value="NZ_JACSRA010000016.1"/>
</dbReference>
<evidence type="ECO:0000313" key="2">
    <source>
        <dbReference type="EMBL" id="MBD7911909.1"/>
    </source>
</evidence>
<protein>
    <submittedName>
        <fullName evidence="2">NYN domain-containing protein</fullName>
    </submittedName>
</protein>
<dbReference type="CDD" id="cd10146">
    <property type="entry name" value="LabA_like_C"/>
    <property type="match status" value="2"/>
</dbReference>